<comment type="caution">
    <text evidence="2">The sequence shown here is derived from an EMBL/GenBank/DDBJ whole genome shotgun (WGS) entry which is preliminary data.</text>
</comment>
<dbReference type="Proteomes" id="UP000807353">
    <property type="component" value="Unassembled WGS sequence"/>
</dbReference>
<organism evidence="2 3">
    <name type="scientific">Collybia nuda</name>
    <dbReference type="NCBI Taxonomy" id="64659"/>
    <lineage>
        <taxon>Eukaryota</taxon>
        <taxon>Fungi</taxon>
        <taxon>Dikarya</taxon>
        <taxon>Basidiomycota</taxon>
        <taxon>Agaricomycotina</taxon>
        <taxon>Agaricomycetes</taxon>
        <taxon>Agaricomycetidae</taxon>
        <taxon>Agaricales</taxon>
        <taxon>Tricholomatineae</taxon>
        <taxon>Clitocybaceae</taxon>
        <taxon>Collybia</taxon>
    </lineage>
</organism>
<feature type="region of interest" description="Disordered" evidence="1">
    <location>
        <begin position="76"/>
        <end position="149"/>
    </location>
</feature>
<evidence type="ECO:0000313" key="3">
    <source>
        <dbReference type="Proteomes" id="UP000807353"/>
    </source>
</evidence>
<feature type="compositionally biased region" description="Polar residues" evidence="1">
    <location>
        <begin position="77"/>
        <end position="100"/>
    </location>
</feature>
<feature type="region of interest" description="Disordered" evidence="1">
    <location>
        <begin position="1"/>
        <end position="62"/>
    </location>
</feature>
<reference evidence="2" key="1">
    <citation type="submission" date="2020-11" db="EMBL/GenBank/DDBJ databases">
        <authorList>
            <consortium name="DOE Joint Genome Institute"/>
            <person name="Ahrendt S."/>
            <person name="Riley R."/>
            <person name="Andreopoulos W."/>
            <person name="Labutti K."/>
            <person name="Pangilinan J."/>
            <person name="Ruiz-Duenas F.J."/>
            <person name="Barrasa J.M."/>
            <person name="Sanchez-Garcia M."/>
            <person name="Camarero S."/>
            <person name="Miyauchi S."/>
            <person name="Serrano A."/>
            <person name="Linde D."/>
            <person name="Babiker R."/>
            <person name="Drula E."/>
            <person name="Ayuso-Fernandez I."/>
            <person name="Pacheco R."/>
            <person name="Padilla G."/>
            <person name="Ferreira P."/>
            <person name="Barriuso J."/>
            <person name="Kellner H."/>
            <person name="Castanera R."/>
            <person name="Alfaro M."/>
            <person name="Ramirez L."/>
            <person name="Pisabarro A.G."/>
            <person name="Kuo A."/>
            <person name="Tritt A."/>
            <person name="Lipzen A."/>
            <person name="He G."/>
            <person name="Yan M."/>
            <person name="Ng V."/>
            <person name="Cullen D."/>
            <person name="Martin F."/>
            <person name="Rosso M.-N."/>
            <person name="Henrissat B."/>
            <person name="Hibbett D."/>
            <person name="Martinez A.T."/>
            <person name="Grigoriev I.V."/>
        </authorList>
    </citation>
    <scope>NUCLEOTIDE SEQUENCE</scope>
    <source>
        <strain evidence="2">CBS 247.69</strain>
    </source>
</reference>
<name>A0A9P5YHT0_9AGAR</name>
<evidence type="ECO:0000256" key="1">
    <source>
        <dbReference type="SAM" id="MobiDB-lite"/>
    </source>
</evidence>
<dbReference type="AlphaFoldDB" id="A0A9P5YHT0"/>
<feature type="compositionally biased region" description="Polar residues" evidence="1">
    <location>
        <begin position="139"/>
        <end position="149"/>
    </location>
</feature>
<accession>A0A9P5YHT0</accession>
<dbReference type="EMBL" id="MU150230">
    <property type="protein sequence ID" value="KAF9469168.1"/>
    <property type="molecule type" value="Genomic_DNA"/>
</dbReference>
<sequence>MVEDPNQGRSKTNSSPLSALGHARLTLPQGQQPPQLSSNRHNSEFTSLVYMDHPRREDQRPTTGFIEKYAYVPPSTPQYIPQQLSHTQTAPRQFQRSKVNQDAIPRETTSVTHHSRNMPPPPTPARFRPNEMARDSKKNSIQTQTQTYP</sequence>
<proteinExistence type="predicted"/>
<evidence type="ECO:0000313" key="2">
    <source>
        <dbReference type="EMBL" id="KAF9469168.1"/>
    </source>
</evidence>
<feature type="compositionally biased region" description="Polar residues" evidence="1">
    <location>
        <begin position="7"/>
        <end position="17"/>
    </location>
</feature>
<gene>
    <name evidence="2" type="ORF">BDZ94DRAFT_1243842</name>
</gene>
<feature type="compositionally biased region" description="Basic and acidic residues" evidence="1">
    <location>
        <begin position="128"/>
        <end position="138"/>
    </location>
</feature>
<feature type="non-terminal residue" evidence="2">
    <location>
        <position position="149"/>
    </location>
</feature>
<keyword evidence="3" id="KW-1185">Reference proteome</keyword>
<dbReference type="OrthoDB" id="2535391at2759"/>
<feature type="compositionally biased region" description="Low complexity" evidence="1">
    <location>
        <begin position="25"/>
        <end position="36"/>
    </location>
</feature>
<protein>
    <submittedName>
        <fullName evidence="2">Uncharacterized protein</fullName>
    </submittedName>
</protein>
<feature type="compositionally biased region" description="Polar residues" evidence="1">
    <location>
        <begin position="37"/>
        <end position="46"/>
    </location>
</feature>